<evidence type="ECO:0000256" key="8">
    <source>
        <dbReference type="ARBA" id="ARBA00023170"/>
    </source>
</evidence>
<dbReference type="GO" id="GO:0005886">
    <property type="term" value="C:plasma membrane"/>
    <property type="evidence" value="ECO:0007669"/>
    <property type="project" value="UniProtKB-SubCell"/>
</dbReference>
<dbReference type="InterPro" id="IPR004117">
    <property type="entry name" value="7tm6_olfct_rcpt"/>
</dbReference>
<evidence type="ECO:0000256" key="4">
    <source>
        <dbReference type="ARBA" id="ARBA00022692"/>
    </source>
</evidence>
<feature type="transmembrane region" description="Helical" evidence="10">
    <location>
        <begin position="137"/>
        <end position="156"/>
    </location>
</feature>
<gene>
    <name evidence="11" type="primary">OR</name>
</gene>
<comment type="similarity">
    <text evidence="10">Belongs to the insect chemoreceptor superfamily. Heteromeric odorant receptor channel (TC 1.A.69) family.</text>
</comment>
<name>A0A0V0J0U0_CYDPO</name>
<dbReference type="GO" id="GO:0007165">
    <property type="term" value="P:signal transduction"/>
    <property type="evidence" value="ECO:0007669"/>
    <property type="project" value="UniProtKB-KW"/>
</dbReference>
<evidence type="ECO:0000256" key="9">
    <source>
        <dbReference type="ARBA" id="ARBA00023224"/>
    </source>
</evidence>
<evidence type="ECO:0000256" key="7">
    <source>
        <dbReference type="ARBA" id="ARBA00023136"/>
    </source>
</evidence>
<comment type="caution">
    <text evidence="10">Lacks conserved residue(s) required for the propagation of feature annotation.</text>
</comment>
<evidence type="ECO:0000256" key="2">
    <source>
        <dbReference type="ARBA" id="ARBA00022475"/>
    </source>
</evidence>
<reference evidence="11" key="1">
    <citation type="journal article" date="2016" name="Sci. Rep.">
        <title>The chemosensory receptors of codling moth Cydia pomonella-expression in larvae and adults.</title>
        <authorList>
            <person name="Walker W.B.III."/>
            <person name="Gonzalez F."/>
            <person name="Garczynski S.F."/>
            <person name="Witzgall P."/>
        </authorList>
    </citation>
    <scope>NUCLEOTIDE SEQUENCE</scope>
</reference>
<evidence type="ECO:0000256" key="10">
    <source>
        <dbReference type="RuleBase" id="RU351113"/>
    </source>
</evidence>
<keyword evidence="5 10" id="KW-0552">Olfaction</keyword>
<accession>A0A0V0J0U0</accession>
<evidence type="ECO:0000256" key="6">
    <source>
        <dbReference type="ARBA" id="ARBA00022989"/>
    </source>
</evidence>
<keyword evidence="8 10" id="KW-0675">Receptor</keyword>
<feature type="transmembrane region" description="Helical" evidence="10">
    <location>
        <begin position="283"/>
        <end position="301"/>
    </location>
</feature>
<evidence type="ECO:0000256" key="5">
    <source>
        <dbReference type="ARBA" id="ARBA00022725"/>
    </source>
</evidence>
<sequence length="419" mass="48807">MLQKMDTGATDVFDVAYMRMIRFSLSSIAQWPYNSFGRKSIRTRIMSVYHYIMISVSTFLEISCVFYVRNNQDKEFIVLGHDYFTLLMGVVIIQRMTLSFQKRYCLLVKNFVSKFHLVNHQYKCEFAAMELRRITRICNIAAVIIHIQIFFSMMFFNMVPLWKNIHAGMFSDHRPENGTFVHSGNYLSFVNQYTDIKGYFIVFFLNFYPSYNAAVTFLCMDLLIFIMVFHIAGHLNILVHDLRYFLRPNEIEQCLETGSKKYNEEVFVRLKDLIDRDQTIKEFMINISETFGISLCIYLAFHQVTGCVLLLECSPMTPEALGNYGFLTLMMFQQLIQTSIIFEFISTKSDMLADEVYSLPWELMDVRNRKAVLLFLKNVQPPRALKAGGVVSVGVLTMSTIIKTSCSYFLMLKTLTVEE</sequence>
<dbReference type="GO" id="GO:0004984">
    <property type="term" value="F:olfactory receptor activity"/>
    <property type="evidence" value="ECO:0007669"/>
    <property type="project" value="InterPro"/>
</dbReference>
<comment type="subcellular location">
    <subcellularLocation>
        <location evidence="1 10">Cell membrane</location>
        <topology evidence="1 10">Multi-pass membrane protein</topology>
    </subcellularLocation>
</comment>
<evidence type="ECO:0000313" key="11">
    <source>
        <dbReference type="EMBL" id="JAP38456.1"/>
    </source>
</evidence>
<feature type="transmembrane region" description="Helical" evidence="10">
    <location>
        <begin position="48"/>
        <end position="70"/>
    </location>
</feature>
<feature type="transmembrane region" description="Helical" evidence="10">
    <location>
        <begin position="213"/>
        <end position="239"/>
    </location>
</feature>
<dbReference type="EMBL" id="GDKB01000040">
    <property type="protein sequence ID" value="JAP38456.1"/>
    <property type="molecule type" value="Transcribed_RNA"/>
</dbReference>
<keyword evidence="9 10" id="KW-0807">Transducer</keyword>
<evidence type="ECO:0000256" key="3">
    <source>
        <dbReference type="ARBA" id="ARBA00022606"/>
    </source>
</evidence>
<dbReference type="PANTHER" id="PTHR21137:SF35">
    <property type="entry name" value="ODORANT RECEPTOR 19A-RELATED"/>
    <property type="match status" value="1"/>
</dbReference>
<dbReference type="AlphaFoldDB" id="A0A0V0J0U0"/>
<keyword evidence="6 10" id="KW-1133">Transmembrane helix</keyword>
<dbReference type="PANTHER" id="PTHR21137">
    <property type="entry name" value="ODORANT RECEPTOR"/>
    <property type="match status" value="1"/>
</dbReference>
<keyword evidence="4 10" id="KW-0812">Transmembrane</keyword>
<feature type="transmembrane region" description="Helical" evidence="10">
    <location>
        <begin position="76"/>
        <end position="93"/>
    </location>
</feature>
<keyword evidence="2" id="KW-1003">Cell membrane</keyword>
<dbReference type="GO" id="GO:0005549">
    <property type="term" value="F:odorant binding"/>
    <property type="evidence" value="ECO:0007669"/>
    <property type="project" value="InterPro"/>
</dbReference>
<feature type="transmembrane region" description="Helical" evidence="10">
    <location>
        <begin position="321"/>
        <end position="342"/>
    </location>
</feature>
<evidence type="ECO:0000256" key="1">
    <source>
        <dbReference type="ARBA" id="ARBA00004651"/>
    </source>
</evidence>
<keyword evidence="7 10" id="KW-0472">Membrane</keyword>
<organism evidence="11">
    <name type="scientific">Cydia pomonella</name>
    <name type="common">Codling moth</name>
    <dbReference type="NCBI Taxonomy" id="82600"/>
    <lineage>
        <taxon>Eukaryota</taxon>
        <taxon>Metazoa</taxon>
        <taxon>Ecdysozoa</taxon>
        <taxon>Arthropoda</taxon>
        <taxon>Hexapoda</taxon>
        <taxon>Insecta</taxon>
        <taxon>Pterygota</taxon>
        <taxon>Neoptera</taxon>
        <taxon>Endopterygota</taxon>
        <taxon>Lepidoptera</taxon>
        <taxon>Glossata</taxon>
        <taxon>Ditrysia</taxon>
        <taxon>Tortricoidea</taxon>
        <taxon>Tortricidae</taxon>
        <taxon>Olethreutinae</taxon>
        <taxon>Grapholitini</taxon>
        <taxon>Cydia</taxon>
    </lineage>
</organism>
<protein>
    <recommendedName>
        <fullName evidence="10">Odorant receptor</fullName>
    </recommendedName>
</protein>
<keyword evidence="3 10" id="KW-0716">Sensory transduction</keyword>
<proteinExistence type="inferred from homology"/>
<dbReference type="Pfam" id="PF02949">
    <property type="entry name" value="7tm_6"/>
    <property type="match status" value="1"/>
</dbReference>